<reference evidence="2" key="1">
    <citation type="journal article" date="2020" name="Stud. Mycol.">
        <title>101 Dothideomycetes genomes: a test case for predicting lifestyles and emergence of pathogens.</title>
        <authorList>
            <person name="Haridas S."/>
            <person name="Albert R."/>
            <person name="Binder M."/>
            <person name="Bloem J."/>
            <person name="Labutti K."/>
            <person name="Salamov A."/>
            <person name="Andreopoulos B."/>
            <person name="Baker S."/>
            <person name="Barry K."/>
            <person name="Bills G."/>
            <person name="Bluhm B."/>
            <person name="Cannon C."/>
            <person name="Castanera R."/>
            <person name="Culley D."/>
            <person name="Daum C."/>
            <person name="Ezra D."/>
            <person name="Gonzalez J."/>
            <person name="Henrissat B."/>
            <person name="Kuo A."/>
            <person name="Liang C."/>
            <person name="Lipzen A."/>
            <person name="Lutzoni F."/>
            <person name="Magnuson J."/>
            <person name="Mondo S."/>
            <person name="Nolan M."/>
            <person name="Ohm R."/>
            <person name="Pangilinan J."/>
            <person name="Park H.-J."/>
            <person name="Ramirez L."/>
            <person name="Alfaro M."/>
            <person name="Sun H."/>
            <person name="Tritt A."/>
            <person name="Yoshinaga Y."/>
            <person name="Zwiers L.-H."/>
            <person name="Turgeon B."/>
            <person name="Goodwin S."/>
            <person name="Spatafora J."/>
            <person name="Crous P."/>
            <person name="Grigoriev I."/>
        </authorList>
    </citation>
    <scope>NUCLEOTIDE SEQUENCE</scope>
    <source>
        <strain evidence="2">CBS 379.55</strain>
    </source>
</reference>
<dbReference type="SUPFAM" id="SSF56112">
    <property type="entry name" value="Protein kinase-like (PK-like)"/>
    <property type="match status" value="1"/>
</dbReference>
<gene>
    <name evidence="2" type="ORF">EI97DRAFT_409041</name>
</gene>
<proteinExistence type="predicted"/>
<dbReference type="InterPro" id="IPR051035">
    <property type="entry name" value="Mito_inheritance_9"/>
</dbReference>
<dbReference type="GO" id="GO:0005739">
    <property type="term" value="C:mitochondrion"/>
    <property type="evidence" value="ECO:0007669"/>
    <property type="project" value="TreeGrafter"/>
</dbReference>
<evidence type="ECO:0000313" key="2">
    <source>
        <dbReference type="EMBL" id="KAF2280805.1"/>
    </source>
</evidence>
<dbReference type="AlphaFoldDB" id="A0A6A6JX50"/>
<accession>A0A6A6JX50</accession>
<keyword evidence="3" id="KW-1185">Reference proteome</keyword>
<dbReference type="OrthoDB" id="10003767at2759"/>
<dbReference type="Proteomes" id="UP000800097">
    <property type="component" value="Unassembled WGS sequence"/>
</dbReference>
<dbReference type="InterPro" id="IPR011009">
    <property type="entry name" value="Kinase-like_dom_sf"/>
</dbReference>
<name>A0A6A6JX50_WESOR</name>
<dbReference type="InterPro" id="IPR002575">
    <property type="entry name" value="Aminoglycoside_PTrfase"/>
</dbReference>
<dbReference type="PANTHER" id="PTHR36091:SF2">
    <property type="entry name" value="AMINOGLYCOSIDE PHOSPHOTRANSFERASE DOMAIN-CONTAINING PROTEIN"/>
    <property type="match status" value="1"/>
</dbReference>
<dbReference type="GeneID" id="54549831"/>
<organism evidence="2 3">
    <name type="scientific">Westerdykella ornata</name>
    <dbReference type="NCBI Taxonomy" id="318751"/>
    <lineage>
        <taxon>Eukaryota</taxon>
        <taxon>Fungi</taxon>
        <taxon>Dikarya</taxon>
        <taxon>Ascomycota</taxon>
        <taxon>Pezizomycotina</taxon>
        <taxon>Dothideomycetes</taxon>
        <taxon>Pleosporomycetidae</taxon>
        <taxon>Pleosporales</taxon>
        <taxon>Sporormiaceae</taxon>
        <taxon>Westerdykella</taxon>
    </lineage>
</organism>
<protein>
    <recommendedName>
        <fullName evidence="1">Aminoglycoside phosphotransferase domain-containing protein</fullName>
    </recommendedName>
</protein>
<dbReference type="PANTHER" id="PTHR36091">
    <property type="entry name" value="ALTERED INHERITANCE OF MITOCHONDRIA PROTEIN 9, MITOCHONDRIAL"/>
    <property type="match status" value="1"/>
</dbReference>
<sequence length="583" mass="67313">MKCVRGCIRPFLSQYSPFLRSRAQQRDFSIFLRKQWPTPQAKSEDSTDPQSSLFSYTSGRYLFNEAKRLEDRHVVFHVAGLKLAAETAVENKHGQVRSLEKRAEGGFNRVFLLTFEDGFELIAKVPYRLAKPDYYTTASEAATLPFLRLKGIPVPHMYGYSPKSDNPVGTEYIFMEKAPGVSLASQWTSLTEGQIRKVTKSFVDIEQKFFQIAFGATGSLYSKKDIPLQLQAPLYSANFVAERPETETFCVGPIADYMFWYGRRASLDLDRGPWTDHVAYLRSIAQKEIEWTRRYGEPTEPTFPHNCLGLGVQDPNDYLRLLDDYKSLTPHLLPKSPSHPFNTPILHHPDLTHSNIFISPKSGEVSCLIDWQHAFIQPTLLAAGYPPAFENPDEEWPTDLEEPRLPPELQTLDDNDKAGATELYRRRLAFWSYRVLNGHFNKQHIAALRDPLLIGRQMLVDRAGRQWSGNLVTLKSTILLAAKFWQHLPDVEGIACPVKIDEEEMDDFAKLEERWVNMNMGVELWRTRLCGMTEDGWVSNEDYEEAKRQHEQLKEEMWQACDDEHERMAFRTGWPWRDHEEIE</sequence>
<dbReference type="Pfam" id="PF01636">
    <property type="entry name" value="APH"/>
    <property type="match status" value="1"/>
</dbReference>
<dbReference type="RefSeq" id="XP_033658342.1">
    <property type="nucleotide sequence ID" value="XM_033796656.1"/>
</dbReference>
<dbReference type="EMBL" id="ML986484">
    <property type="protein sequence ID" value="KAF2280805.1"/>
    <property type="molecule type" value="Genomic_DNA"/>
</dbReference>
<evidence type="ECO:0000259" key="1">
    <source>
        <dbReference type="Pfam" id="PF01636"/>
    </source>
</evidence>
<feature type="domain" description="Aminoglycoside phosphotransferase" evidence="1">
    <location>
        <begin position="103"/>
        <end position="378"/>
    </location>
</feature>
<evidence type="ECO:0000313" key="3">
    <source>
        <dbReference type="Proteomes" id="UP000800097"/>
    </source>
</evidence>